<dbReference type="HAMAP" id="MF_02087">
    <property type="entry name" value="PLP_homeostasis"/>
    <property type="match status" value="1"/>
</dbReference>
<gene>
    <name evidence="6" type="ORF">FXF36_12360</name>
</gene>
<dbReference type="Gene3D" id="3.20.20.10">
    <property type="entry name" value="Alanine racemase"/>
    <property type="match status" value="1"/>
</dbReference>
<evidence type="ECO:0000313" key="6">
    <source>
        <dbReference type="EMBL" id="QFJ55609.1"/>
    </source>
</evidence>
<comment type="function">
    <text evidence="2">Pyridoxal 5'-phosphate (PLP)-binding protein, which is involved in PLP homeostasis.</text>
</comment>
<evidence type="ECO:0000256" key="3">
    <source>
        <dbReference type="PIRSR" id="PIRSR004848-1"/>
    </source>
</evidence>
<keyword evidence="1 2" id="KW-0663">Pyridoxal phosphate</keyword>
<dbReference type="CDD" id="cd00635">
    <property type="entry name" value="PLPDE_III_YBL036c_like"/>
    <property type="match status" value="1"/>
</dbReference>
<evidence type="ECO:0000256" key="4">
    <source>
        <dbReference type="RuleBase" id="RU004514"/>
    </source>
</evidence>
<dbReference type="SUPFAM" id="SSF51419">
    <property type="entry name" value="PLP-binding barrel"/>
    <property type="match status" value="1"/>
</dbReference>
<name>A0A5P6VUY8_PSEXY</name>
<dbReference type="PANTHER" id="PTHR10146">
    <property type="entry name" value="PROLINE SYNTHETASE CO-TRANSCRIBED BACTERIAL HOMOLOG PROTEIN"/>
    <property type="match status" value="1"/>
</dbReference>
<dbReference type="NCBIfam" id="TIGR00044">
    <property type="entry name" value="YggS family pyridoxal phosphate-dependent enzyme"/>
    <property type="match status" value="1"/>
</dbReference>
<dbReference type="FunFam" id="3.20.20.10:FF:000018">
    <property type="entry name" value="Pyridoxal phosphate homeostasis protein"/>
    <property type="match status" value="1"/>
</dbReference>
<dbReference type="KEGG" id="pxv:FXF36_12360"/>
<evidence type="ECO:0000313" key="7">
    <source>
        <dbReference type="Proteomes" id="UP000327030"/>
    </source>
</evidence>
<dbReference type="PIRSF" id="PIRSF004848">
    <property type="entry name" value="YBL036c_PLPDEIII"/>
    <property type="match status" value="1"/>
</dbReference>
<feature type="domain" description="Alanine racemase N-terminal" evidence="5">
    <location>
        <begin position="10"/>
        <end position="230"/>
    </location>
</feature>
<reference evidence="7" key="1">
    <citation type="submission" date="2019-08" db="EMBL/GenBank/DDBJ databases">
        <title>Complete Genome Sequence of the Polysaccharide-Degrading Rumen Bacterium Pseudobutyrivibrio xylanivorans MA3014.</title>
        <authorList>
            <person name="Palevich N."/>
            <person name="Maclean P.H."/>
            <person name="Kelly W.J."/>
            <person name="Leahy S.C."/>
            <person name="Rakonjac J."/>
            <person name="Attwood G.T."/>
        </authorList>
    </citation>
    <scope>NUCLEOTIDE SEQUENCE [LARGE SCALE GENOMIC DNA]</scope>
    <source>
        <strain evidence="7">MA3014</strain>
    </source>
</reference>
<dbReference type="OrthoDB" id="9804072at2"/>
<dbReference type="Pfam" id="PF01168">
    <property type="entry name" value="Ala_racemase_N"/>
    <property type="match status" value="1"/>
</dbReference>
<evidence type="ECO:0000256" key="2">
    <source>
        <dbReference type="HAMAP-Rule" id="MF_02087"/>
    </source>
</evidence>
<accession>A0A5P6VUY8</accession>
<dbReference type="GO" id="GO:0030170">
    <property type="term" value="F:pyridoxal phosphate binding"/>
    <property type="evidence" value="ECO:0007669"/>
    <property type="project" value="UniProtKB-UniRule"/>
</dbReference>
<dbReference type="InterPro" id="IPR001608">
    <property type="entry name" value="Ala_racemase_N"/>
</dbReference>
<dbReference type="InterPro" id="IPR011078">
    <property type="entry name" value="PyrdxlP_homeostasis"/>
</dbReference>
<evidence type="ECO:0000256" key="1">
    <source>
        <dbReference type="ARBA" id="ARBA00022898"/>
    </source>
</evidence>
<dbReference type="InterPro" id="IPR029066">
    <property type="entry name" value="PLP-binding_barrel"/>
</dbReference>
<dbReference type="RefSeq" id="WP_151624539.1">
    <property type="nucleotide sequence ID" value="NZ_CP043028.1"/>
</dbReference>
<organism evidence="6 7">
    <name type="scientific">Pseudobutyrivibrio xylanivorans</name>
    <dbReference type="NCBI Taxonomy" id="185007"/>
    <lineage>
        <taxon>Bacteria</taxon>
        <taxon>Bacillati</taxon>
        <taxon>Bacillota</taxon>
        <taxon>Clostridia</taxon>
        <taxon>Lachnospirales</taxon>
        <taxon>Lachnospiraceae</taxon>
        <taxon>Pseudobutyrivibrio</taxon>
    </lineage>
</organism>
<dbReference type="AlphaFoldDB" id="A0A5P6VUY8"/>
<proteinExistence type="inferred from homology"/>
<sequence>MRETELKENLKSVETRVTEACKRAGRNRDEVTLIAVSKTKPVEDLQVIYDSGIRSFGENKVQELTAKIPEMPEDIDWHLIGHLQRNKVKYIVDKVKLIHSVDSYRLAEEINIQAKKKGIVVPILIEVNAANEASKFGVRVEEAKQLCTEISHLDGVHIMGLMTIAPNVVVAEENRAIFHKIKDLSVDIDKENIDNVDMRILSMGMTNDFEVAIEEGATHVRVGTAIFGERNYNI</sequence>
<dbReference type="Proteomes" id="UP000327030">
    <property type="component" value="Chromosome 1"/>
</dbReference>
<comment type="cofactor">
    <cofactor evidence="3">
        <name>pyridoxal 5'-phosphate</name>
        <dbReference type="ChEBI" id="CHEBI:597326"/>
    </cofactor>
</comment>
<dbReference type="EMBL" id="CP043028">
    <property type="protein sequence ID" value="QFJ55609.1"/>
    <property type="molecule type" value="Genomic_DNA"/>
</dbReference>
<dbReference type="PANTHER" id="PTHR10146:SF14">
    <property type="entry name" value="PYRIDOXAL PHOSPHATE HOMEOSTASIS PROTEIN"/>
    <property type="match status" value="1"/>
</dbReference>
<feature type="modified residue" description="N6-(pyridoxal phosphate)lysine" evidence="2 3">
    <location>
        <position position="38"/>
    </location>
</feature>
<evidence type="ECO:0000259" key="5">
    <source>
        <dbReference type="Pfam" id="PF01168"/>
    </source>
</evidence>
<comment type="similarity">
    <text evidence="2 4">Belongs to the pyridoxal phosphate-binding protein YggS/PROSC family.</text>
</comment>
<protein>
    <recommendedName>
        <fullName evidence="2">Pyridoxal phosphate homeostasis protein</fullName>
        <shortName evidence="2">PLP homeostasis protein</shortName>
    </recommendedName>
</protein>